<organism evidence="5">
    <name type="scientific">Rodentolepis nana</name>
    <name type="common">Dwarf tapeworm</name>
    <name type="synonym">Hymenolepis nana</name>
    <dbReference type="NCBI Taxonomy" id="102285"/>
    <lineage>
        <taxon>Eukaryota</taxon>
        <taxon>Metazoa</taxon>
        <taxon>Spiralia</taxon>
        <taxon>Lophotrochozoa</taxon>
        <taxon>Platyhelminthes</taxon>
        <taxon>Cestoda</taxon>
        <taxon>Eucestoda</taxon>
        <taxon>Cyclophyllidea</taxon>
        <taxon>Hymenolepididae</taxon>
        <taxon>Rodentolepis</taxon>
    </lineage>
</organism>
<evidence type="ECO:0000256" key="2">
    <source>
        <dbReference type="SAM" id="Phobius"/>
    </source>
</evidence>
<name>A0A0R3TZR5_RODNA</name>
<dbReference type="EMBL" id="UZAE01015296">
    <property type="protein sequence ID" value="VDO15623.1"/>
    <property type="molecule type" value="Genomic_DNA"/>
</dbReference>
<feature type="compositionally biased region" description="Low complexity" evidence="1">
    <location>
        <begin position="106"/>
        <end position="117"/>
    </location>
</feature>
<dbReference type="SUPFAM" id="SSF103473">
    <property type="entry name" value="MFS general substrate transporter"/>
    <property type="match status" value="1"/>
</dbReference>
<dbReference type="GO" id="GO:0008028">
    <property type="term" value="F:monocarboxylic acid transmembrane transporter activity"/>
    <property type="evidence" value="ECO:0007669"/>
    <property type="project" value="TreeGrafter"/>
</dbReference>
<dbReference type="InterPro" id="IPR036259">
    <property type="entry name" value="MFS_trans_sf"/>
</dbReference>
<dbReference type="AlphaFoldDB" id="A0A0R3TZR5"/>
<feature type="region of interest" description="Disordered" evidence="1">
    <location>
        <begin position="106"/>
        <end position="128"/>
    </location>
</feature>
<accession>A0A0R3TZR5</accession>
<evidence type="ECO:0000313" key="3">
    <source>
        <dbReference type="EMBL" id="VDO15623.1"/>
    </source>
</evidence>
<proteinExistence type="predicted"/>
<evidence type="ECO:0000313" key="4">
    <source>
        <dbReference type="Proteomes" id="UP000278807"/>
    </source>
</evidence>
<gene>
    <name evidence="3" type="ORF">HNAJ_LOCUS13338</name>
</gene>
<keyword evidence="2" id="KW-0812">Transmembrane</keyword>
<dbReference type="OrthoDB" id="6509908at2759"/>
<sequence>HWSDSGAVGPRGFSFSCVYFNIFTVVGRCFRKHLGLANGLSVAGVSVGQMAFPSLVTHVLQHYGVRSGTLIMSAFSLHLCVTAALMPRYVVEAELTDQDIAISSSSISRRTGEPSSSALPSPAGETSSDIDVRELDAMLRQKGITTLGVFERYIFAFSKTPVQVSTSDPKLSLDSCWLAIGNRTVA</sequence>
<keyword evidence="4" id="KW-1185">Reference proteome</keyword>
<feature type="transmembrane region" description="Helical" evidence="2">
    <location>
        <begin position="68"/>
        <end position="86"/>
    </location>
</feature>
<dbReference type="InterPro" id="IPR050327">
    <property type="entry name" value="Proton-linked_MCT"/>
</dbReference>
<feature type="transmembrane region" description="Helical" evidence="2">
    <location>
        <begin position="37"/>
        <end position="56"/>
    </location>
</feature>
<reference evidence="5" key="1">
    <citation type="submission" date="2017-02" db="UniProtKB">
        <authorList>
            <consortium name="WormBaseParasite"/>
        </authorList>
    </citation>
    <scope>IDENTIFICATION</scope>
</reference>
<reference evidence="3 4" key="2">
    <citation type="submission" date="2018-11" db="EMBL/GenBank/DDBJ databases">
        <authorList>
            <consortium name="Pathogen Informatics"/>
        </authorList>
    </citation>
    <scope>NUCLEOTIDE SEQUENCE [LARGE SCALE GENOMIC DNA]</scope>
</reference>
<dbReference type="PANTHER" id="PTHR11360">
    <property type="entry name" value="MONOCARBOXYLATE TRANSPORTER"/>
    <property type="match status" value="1"/>
</dbReference>
<dbReference type="Proteomes" id="UP000278807">
    <property type="component" value="Unassembled WGS sequence"/>
</dbReference>
<dbReference type="PANTHER" id="PTHR11360:SF284">
    <property type="entry name" value="EG:103B4.3 PROTEIN-RELATED"/>
    <property type="match status" value="1"/>
</dbReference>
<dbReference type="WBParaSite" id="HNAJ_0001336401-mRNA-1">
    <property type="protein sequence ID" value="HNAJ_0001336401-mRNA-1"/>
    <property type="gene ID" value="HNAJ_0001336401"/>
</dbReference>
<keyword evidence="2" id="KW-1133">Transmembrane helix</keyword>
<feature type="transmembrane region" description="Helical" evidence="2">
    <location>
        <begin position="12"/>
        <end position="30"/>
    </location>
</feature>
<evidence type="ECO:0000313" key="5">
    <source>
        <dbReference type="WBParaSite" id="HNAJ_0001336401-mRNA-1"/>
    </source>
</evidence>
<evidence type="ECO:0000256" key="1">
    <source>
        <dbReference type="SAM" id="MobiDB-lite"/>
    </source>
</evidence>
<protein>
    <submittedName>
        <fullName evidence="5">MFS domain-containing protein</fullName>
    </submittedName>
</protein>
<keyword evidence="2" id="KW-0472">Membrane</keyword>
<dbReference type="Gene3D" id="1.20.1250.20">
    <property type="entry name" value="MFS general substrate transporter like domains"/>
    <property type="match status" value="1"/>
</dbReference>